<protein>
    <submittedName>
        <fullName evidence="2">Uncharacterized protein</fullName>
    </submittedName>
</protein>
<evidence type="ECO:0000313" key="2">
    <source>
        <dbReference type="EMBL" id="QJA82363.1"/>
    </source>
</evidence>
<gene>
    <name evidence="2" type="ORF">MM415A00412_0035</name>
    <name evidence="1" type="ORF">MM415B00498_0015</name>
</gene>
<dbReference type="AlphaFoldDB" id="A0A6M3KJZ3"/>
<accession>A0A6M3KJZ3</accession>
<proteinExistence type="predicted"/>
<dbReference type="EMBL" id="MT141519">
    <property type="protein sequence ID" value="QJA64400.1"/>
    <property type="molecule type" value="Genomic_DNA"/>
</dbReference>
<evidence type="ECO:0000313" key="1">
    <source>
        <dbReference type="EMBL" id="QJA64400.1"/>
    </source>
</evidence>
<reference evidence="2" key="1">
    <citation type="submission" date="2020-03" db="EMBL/GenBank/DDBJ databases">
        <title>The deep terrestrial virosphere.</title>
        <authorList>
            <person name="Holmfeldt K."/>
            <person name="Nilsson E."/>
            <person name="Simone D."/>
            <person name="Lopez-Fernandez M."/>
            <person name="Wu X."/>
            <person name="de Brujin I."/>
            <person name="Lundin D."/>
            <person name="Andersson A."/>
            <person name="Bertilsson S."/>
            <person name="Dopson M."/>
        </authorList>
    </citation>
    <scope>NUCLEOTIDE SEQUENCE</scope>
    <source>
        <strain evidence="2">MM415A00412</strain>
        <strain evidence="1">MM415B00498</strain>
    </source>
</reference>
<organism evidence="2">
    <name type="scientific">viral metagenome</name>
    <dbReference type="NCBI Taxonomy" id="1070528"/>
    <lineage>
        <taxon>unclassified sequences</taxon>
        <taxon>metagenomes</taxon>
        <taxon>organismal metagenomes</taxon>
    </lineage>
</organism>
<sequence length="92" mass="11103">MKSEELINFKAINEFYGLSSRGIRAETYRKNRVHGRRIEFLIKLINVWQEEESFRLETEMQNNCKHFIPEHGICWMYPVAPCFGCREFENIE</sequence>
<dbReference type="EMBL" id="MT142485">
    <property type="protein sequence ID" value="QJA82363.1"/>
    <property type="molecule type" value="Genomic_DNA"/>
</dbReference>
<name>A0A6M3KJZ3_9ZZZZ</name>